<dbReference type="PANTHER" id="PTHR42928:SF5">
    <property type="entry name" value="BLR1237 PROTEIN"/>
    <property type="match status" value="1"/>
</dbReference>
<accession>A0A7V8JQK7</accession>
<keyword evidence="2" id="KW-0732">Signal</keyword>
<evidence type="ECO:0000256" key="1">
    <source>
        <dbReference type="ARBA" id="ARBA00006987"/>
    </source>
</evidence>
<dbReference type="SUPFAM" id="SSF53850">
    <property type="entry name" value="Periplasmic binding protein-like II"/>
    <property type="match status" value="1"/>
</dbReference>
<dbReference type="PIRSF" id="PIRSF017082">
    <property type="entry name" value="YflP"/>
    <property type="match status" value="1"/>
</dbReference>
<dbReference type="CDD" id="cd07012">
    <property type="entry name" value="PBP2_Bug_TTT"/>
    <property type="match status" value="1"/>
</dbReference>
<name>A0A7V8JQK7_9BURK</name>
<reference evidence="4" key="1">
    <citation type="journal article" date="2020" name="MBio">
        <title>Horizontal gene transfer to a defensive symbiont with a reduced genome amongst a multipartite beetle microbiome.</title>
        <authorList>
            <person name="Waterworth S.C."/>
            <person name="Florez L.V."/>
            <person name="Rees E.R."/>
            <person name="Hertweck C."/>
            <person name="Kaltenpoth M."/>
            <person name="Kwan J.C."/>
        </authorList>
    </citation>
    <scope>NUCLEOTIDE SEQUENCE [LARGE SCALE GENOMIC DNA]</scope>
</reference>
<dbReference type="Gene3D" id="3.40.190.10">
    <property type="entry name" value="Periplasmic binding protein-like II"/>
    <property type="match status" value="1"/>
</dbReference>
<dbReference type="AlphaFoldDB" id="A0A7V8JQK7"/>
<dbReference type="Pfam" id="PF03401">
    <property type="entry name" value="TctC"/>
    <property type="match status" value="1"/>
</dbReference>
<dbReference type="Proteomes" id="UP000461670">
    <property type="component" value="Unassembled WGS sequence"/>
</dbReference>
<dbReference type="InterPro" id="IPR005064">
    <property type="entry name" value="BUG"/>
</dbReference>
<dbReference type="PANTHER" id="PTHR42928">
    <property type="entry name" value="TRICARBOXYLATE-BINDING PROTEIN"/>
    <property type="match status" value="1"/>
</dbReference>
<feature type="chain" id="PRO_5031148614" description="Tripartite-type tricarboxylate transporter, receptor component TctC" evidence="2">
    <location>
        <begin position="28"/>
        <end position="327"/>
    </location>
</feature>
<dbReference type="EMBL" id="WNDQ01000023">
    <property type="protein sequence ID" value="KAF1021290.1"/>
    <property type="molecule type" value="Genomic_DNA"/>
</dbReference>
<protein>
    <recommendedName>
        <fullName evidence="5">Tripartite-type tricarboxylate transporter, receptor component TctC</fullName>
    </recommendedName>
</protein>
<evidence type="ECO:0000313" key="4">
    <source>
        <dbReference type="Proteomes" id="UP000461670"/>
    </source>
</evidence>
<proteinExistence type="inferred from homology"/>
<sequence length="327" mass="34436">MNRNRRQTCAALMAAALTVAWPLAGRAQQTYPDRTITLLVPFSPGGGTDIAARLMADQLGKKLGQAVVVDNRAGAAGQIAADAVARAKPDGYTLLFANSGLMAINPWLYKLSHDPARDFEPVSMFADLPFALVASPKVQARTVPQLVEQLRAQPDQFTFASSGSGGAPHLAGEKFQLATGTKMTHVPYKGGGPAMADLVAGHVDLLFASVLETASYVKSGKLVALAVTGPQRSPVLPDVPTLTEAGIRDADTGSWTAVLAPKGTPKAIVDQLSATIREVAQLPDVQQRLSAQGAVARGSTPEQLRDVAALDRGRYGELIRARNLKVD</sequence>
<evidence type="ECO:0008006" key="5">
    <source>
        <dbReference type="Google" id="ProtNLM"/>
    </source>
</evidence>
<evidence type="ECO:0000313" key="3">
    <source>
        <dbReference type="EMBL" id="KAF1021290.1"/>
    </source>
</evidence>
<feature type="signal peptide" evidence="2">
    <location>
        <begin position="1"/>
        <end position="27"/>
    </location>
</feature>
<dbReference type="Gene3D" id="3.40.190.150">
    <property type="entry name" value="Bordetella uptake gene, domain 1"/>
    <property type="match status" value="1"/>
</dbReference>
<gene>
    <name evidence="3" type="ORF">GAK30_01910</name>
</gene>
<comment type="caution">
    <text evidence="3">The sequence shown here is derived from an EMBL/GenBank/DDBJ whole genome shotgun (WGS) entry which is preliminary data.</text>
</comment>
<organism evidence="3 4">
    <name type="scientific">Paracidovorax wautersii</name>
    <dbReference type="NCBI Taxonomy" id="1177982"/>
    <lineage>
        <taxon>Bacteria</taxon>
        <taxon>Pseudomonadati</taxon>
        <taxon>Pseudomonadota</taxon>
        <taxon>Betaproteobacteria</taxon>
        <taxon>Burkholderiales</taxon>
        <taxon>Comamonadaceae</taxon>
        <taxon>Paracidovorax</taxon>
    </lineage>
</organism>
<evidence type="ECO:0000256" key="2">
    <source>
        <dbReference type="SAM" id="SignalP"/>
    </source>
</evidence>
<comment type="similarity">
    <text evidence="1">Belongs to the UPF0065 (bug) family.</text>
</comment>
<dbReference type="InterPro" id="IPR042100">
    <property type="entry name" value="Bug_dom1"/>
</dbReference>